<dbReference type="InterPro" id="IPR009909">
    <property type="entry name" value="Nmi/IFP35_dom"/>
</dbReference>
<evidence type="ECO:0000313" key="3">
    <source>
        <dbReference type="EMBL" id="CAL1587663.1"/>
    </source>
</evidence>
<name>A0AAV2KGK8_KNICA</name>
<dbReference type="GO" id="GO:0005634">
    <property type="term" value="C:nucleus"/>
    <property type="evidence" value="ECO:0007669"/>
    <property type="project" value="TreeGrafter"/>
</dbReference>
<evidence type="ECO:0000313" key="4">
    <source>
        <dbReference type="Proteomes" id="UP001497482"/>
    </source>
</evidence>
<dbReference type="Pfam" id="PF07292">
    <property type="entry name" value="NID"/>
    <property type="match status" value="2"/>
</dbReference>
<reference evidence="3 4" key="1">
    <citation type="submission" date="2024-04" db="EMBL/GenBank/DDBJ databases">
        <authorList>
            <person name="Waldvogel A.-M."/>
            <person name="Schoenle A."/>
        </authorList>
    </citation>
    <scope>NUCLEOTIDE SEQUENCE [LARGE SCALE GENOMIC DNA]</scope>
</reference>
<dbReference type="AlphaFoldDB" id="A0AAV2KGK8"/>
<dbReference type="InterPro" id="IPR012677">
    <property type="entry name" value="Nucleotide-bd_a/b_plait_sf"/>
</dbReference>
<dbReference type="PANTHER" id="PTHR15225">
    <property type="entry name" value="INTERFERON-INDUCED PROTEIN 35/NMI N-MYC/STAT INTERACTING PROTEIN"/>
    <property type="match status" value="1"/>
</dbReference>
<dbReference type="EMBL" id="OZ035840">
    <property type="protein sequence ID" value="CAL1587663.1"/>
    <property type="molecule type" value="Genomic_DNA"/>
</dbReference>
<dbReference type="Proteomes" id="UP001497482">
    <property type="component" value="Chromosome 18"/>
</dbReference>
<protein>
    <recommendedName>
        <fullName evidence="2">NID domain-containing protein</fullName>
    </recommendedName>
</protein>
<proteinExistence type="predicted"/>
<keyword evidence="1" id="KW-0175">Coiled coil</keyword>
<dbReference type="PANTHER" id="PTHR15225:SF1">
    <property type="entry name" value="INTERFERON-INDUCED 35 KDA PROTEIN"/>
    <property type="match status" value="1"/>
</dbReference>
<feature type="domain" description="NID" evidence="2">
    <location>
        <begin position="196"/>
        <end position="283"/>
    </location>
</feature>
<evidence type="ECO:0000256" key="1">
    <source>
        <dbReference type="SAM" id="Coils"/>
    </source>
</evidence>
<accession>A0AAV2KGK8</accession>
<feature type="coiled-coil region" evidence="1">
    <location>
        <begin position="123"/>
        <end position="162"/>
    </location>
</feature>
<keyword evidence="4" id="KW-1185">Reference proteome</keyword>
<gene>
    <name evidence="3" type="ORF">KC01_LOCUS17602</name>
</gene>
<organism evidence="3 4">
    <name type="scientific">Knipowitschia caucasica</name>
    <name type="common">Caucasian dwarf goby</name>
    <name type="synonym">Pomatoschistus caucasicus</name>
    <dbReference type="NCBI Taxonomy" id="637954"/>
    <lineage>
        <taxon>Eukaryota</taxon>
        <taxon>Metazoa</taxon>
        <taxon>Chordata</taxon>
        <taxon>Craniata</taxon>
        <taxon>Vertebrata</taxon>
        <taxon>Euteleostomi</taxon>
        <taxon>Actinopterygii</taxon>
        <taxon>Neopterygii</taxon>
        <taxon>Teleostei</taxon>
        <taxon>Neoteleostei</taxon>
        <taxon>Acanthomorphata</taxon>
        <taxon>Gobiaria</taxon>
        <taxon>Gobiiformes</taxon>
        <taxon>Gobioidei</taxon>
        <taxon>Gobiidae</taxon>
        <taxon>Gobiinae</taxon>
        <taxon>Knipowitschia</taxon>
    </lineage>
</organism>
<dbReference type="Gene3D" id="3.30.70.330">
    <property type="match status" value="1"/>
</dbReference>
<sequence length="402" mass="45732">MYSELTPGECWYRRFLIPRKVKLNWTQTQLDSTMSSEEDFSLISEPTEETVDGVRALIKIEKDKWSQLQIEHSDLRASISEIQSLTFQFKERTKVLLQQVDQAWTRDQHRDQSESVCVQQLMLLQLEQEELRLEEERVLSELQNEEELYERLKEEAQVVSAAPERPLVFRGVTVPADAPIFLMDAQVHLPMEGGTALITFEEVEVAQRILSMHRHKVDLGGEFYMNVEARGVTITSPCTVEVQVQVCPHMVLVSGLPQMDSQTLQDKLHIHFSRSKNGGGEVDEVHLQEGGGTATISFVNDDVSKRLTDKQFHDVKLTEGVHRVRVSPFLSGDITHLQSRRDLCLRTVLLTGIPDIADPESLQDLIEIHFQRSSSGGGEVEGLLYCPEGKRRTALLCSKKRE</sequence>
<feature type="domain" description="NID" evidence="2">
    <location>
        <begin position="294"/>
        <end position="381"/>
    </location>
</feature>
<evidence type="ECO:0000259" key="2">
    <source>
        <dbReference type="Pfam" id="PF07292"/>
    </source>
</evidence>